<evidence type="ECO:0000259" key="2">
    <source>
        <dbReference type="Pfam" id="PF22818"/>
    </source>
</evidence>
<sequence length="142" mass="15439">MPASSRTCVRCRITSNRTARRRNSVRARNLRAPTRHKGEGPVTPNDAFHVPLCIAASHPSLPGHFPDQPLVPGVVILEAVADALRAWRGMRLARVVEVKFLAPLLPGEQATIALSGTGEKIRFDVRRDEHLLAKGIVEAASA</sequence>
<dbReference type="InterPro" id="IPR054545">
    <property type="entry name" value="ApeI-like"/>
</dbReference>
<dbReference type="Gene3D" id="3.10.129.10">
    <property type="entry name" value="Hotdog Thioesterase"/>
    <property type="match status" value="1"/>
</dbReference>
<evidence type="ECO:0000256" key="1">
    <source>
        <dbReference type="SAM" id="MobiDB-lite"/>
    </source>
</evidence>
<comment type="caution">
    <text evidence="3">The sequence shown here is derived from an EMBL/GenBank/DDBJ whole genome shotgun (WGS) entry which is preliminary data.</text>
</comment>
<keyword evidence="4" id="KW-1185">Reference proteome</keyword>
<dbReference type="SUPFAM" id="SSF54637">
    <property type="entry name" value="Thioesterase/thiol ester dehydrase-isomerase"/>
    <property type="match status" value="1"/>
</dbReference>
<dbReference type="InterPro" id="IPR029069">
    <property type="entry name" value="HotDog_dom_sf"/>
</dbReference>
<evidence type="ECO:0000313" key="4">
    <source>
        <dbReference type="Proteomes" id="UP000291822"/>
    </source>
</evidence>
<protein>
    <recommendedName>
        <fullName evidence="2">ApeI dehydratase-like domain-containing protein</fullName>
    </recommendedName>
</protein>
<gene>
    <name evidence="3" type="ORF">EZM97_27410</name>
</gene>
<dbReference type="EMBL" id="SJTG01000004">
    <property type="protein sequence ID" value="TCI08363.1"/>
    <property type="molecule type" value="Genomic_DNA"/>
</dbReference>
<name>A0A4R0YR76_9GAMM</name>
<organism evidence="3 4">
    <name type="scientific">Dyella soli</name>
    <dbReference type="NCBI Taxonomy" id="522319"/>
    <lineage>
        <taxon>Bacteria</taxon>
        <taxon>Pseudomonadati</taxon>
        <taxon>Pseudomonadota</taxon>
        <taxon>Gammaproteobacteria</taxon>
        <taxon>Lysobacterales</taxon>
        <taxon>Rhodanobacteraceae</taxon>
        <taxon>Dyella</taxon>
    </lineage>
</organism>
<dbReference type="Pfam" id="PF22818">
    <property type="entry name" value="ApeI-like"/>
    <property type="match status" value="1"/>
</dbReference>
<reference evidence="3 4" key="1">
    <citation type="submission" date="2019-02" db="EMBL/GenBank/DDBJ databases">
        <title>Dyella amyloliquefaciens sp. nov., isolated from forest soil.</title>
        <authorList>
            <person name="Gao Z.-H."/>
            <person name="Qiu L.-H."/>
        </authorList>
    </citation>
    <scope>NUCLEOTIDE SEQUENCE [LARGE SCALE GENOMIC DNA]</scope>
    <source>
        <strain evidence="3 4">KACC 12747</strain>
    </source>
</reference>
<feature type="region of interest" description="Disordered" evidence="1">
    <location>
        <begin position="19"/>
        <end position="42"/>
    </location>
</feature>
<feature type="compositionally biased region" description="Basic residues" evidence="1">
    <location>
        <begin position="19"/>
        <end position="35"/>
    </location>
</feature>
<feature type="domain" description="ApeI dehydratase-like" evidence="2">
    <location>
        <begin position="46"/>
        <end position="134"/>
    </location>
</feature>
<dbReference type="AlphaFoldDB" id="A0A4R0YR76"/>
<accession>A0A4R0YR76</accession>
<dbReference type="Proteomes" id="UP000291822">
    <property type="component" value="Unassembled WGS sequence"/>
</dbReference>
<proteinExistence type="predicted"/>
<dbReference type="GO" id="GO:0016829">
    <property type="term" value="F:lyase activity"/>
    <property type="evidence" value="ECO:0007669"/>
    <property type="project" value="UniProtKB-KW"/>
</dbReference>
<evidence type="ECO:0000313" key="3">
    <source>
        <dbReference type="EMBL" id="TCI08363.1"/>
    </source>
</evidence>